<reference evidence="1 2" key="1">
    <citation type="journal article" date="2024" name="Ann. Entomol. Soc. Am.">
        <title>Genomic analyses of the southern and eastern yellowjacket wasps (Hymenoptera: Vespidae) reveal evolutionary signatures of social life.</title>
        <authorList>
            <person name="Catto M.A."/>
            <person name="Caine P.B."/>
            <person name="Orr S.E."/>
            <person name="Hunt B.G."/>
            <person name="Goodisman M.A.D."/>
        </authorList>
    </citation>
    <scope>NUCLEOTIDE SEQUENCE [LARGE SCALE GENOMIC DNA]</scope>
    <source>
        <strain evidence="1">232</strain>
        <tissue evidence="1">Head and thorax</tissue>
    </source>
</reference>
<gene>
    <name evidence="1" type="ORF">V1477_008293</name>
</gene>
<organism evidence="1 2">
    <name type="scientific">Vespula maculifrons</name>
    <name type="common">Eastern yellow jacket</name>
    <name type="synonym">Wasp</name>
    <dbReference type="NCBI Taxonomy" id="7453"/>
    <lineage>
        <taxon>Eukaryota</taxon>
        <taxon>Metazoa</taxon>
        <taxon>Ecdysozoa</taxon>
        <taxon>Arthropoda</taxon>
        <taxon>Hexapoda</taxon>
        <taxon>Insecta</taxon>
        <taxon>Pterygota</taxon>
        <taxon>Neoptera</taxon>
        <taxon>Endopterygota</taxon>
        <taxon>Hymenoptera</taxon>
        <taxon>Apocrita</taxon>
        <taxon>Aculeata</taxon>
        <taxon>Vespoidea</taxon>
        <taxon>Vespidae</taxon>
        <taxon>Vespinae</taxon>
        <taxon>Vespula</taxon>
    </lineage>
</organism>
<name>A0ABD2CCY0_VESMC</name>
<protein>
    <submittedName>
        <fullName evidence="1">Uncharacterized protein</fullName>
    </submittedName>
</protein>
<evidence type="ECO:0000313" key="2">
    <source>
        <dbReference type="Proteomes" id="UP001607303"/>
    </source>
</evidence>
<proteinExistence type="predicted"/>
<keyword evidence="2" id="KW-1185">Reference proteome</keyword>
<evidence type="ECO:0000313" key="1">
    <source>
        <dbReference type="EMBL" id="KAL2742804.1"/>
    </source>
</evidence>
<dbReference type="Proteomes" id="UP001607303">
    <property type="component" value="Unassembled WGS sequence"/>
</dbReference>
<comment type="caution">
    <text evidence="1">The sequence shown here is derived from an EMBL/GenBank/DDBJ whole genome shotgun (WGS) entry which is preliminary data.</text>
</comment>
<dbReference type="AlphaFoldDB" id="A0ABD2CCY0"/>
<sequence length="114" mass="13119">MNRLKICSLLWSVQGNQAVELLCKTKALNEIIHIILKFQPWQDTDHDINNLLITFGIRQSDFRVDIMTSACRFLISQYRMRITDEQKGACQGLASAAFGFAAPQFLLEQYYLSM</sequence>
<dbReference type="EMBL" id="JAYRBN010000056">
    <property type="protein sequence ID" value="KAL2742804.1"/>
    <property type="molecule type" value="Genomic_DNA"/>
</dbReference>
<accession>A0ABD2CCY0</accession>